<dbReference type="Gene3D" id="3.40.50.450">
    <property type="match status" value="1"/>
</dbReference>
<sequence>MKKICVYCGSNPGSRPEYKEYAKLLGKELASNQIELVYGGSCIGLMGEVANEVLKHNGKVTGVMPKGLFLGEVVHKNLTKLIEVENMHQRKQTMAELSDGFITLPGGLGTFEELFEILSWAQIGIHKKPIGLLNISNFFDPLISMLKNAANEGFMSKSNLQLISISKNPSELIEKMRVYSPPKMESKWKDLDNK</sequence>
<dbReference type="FunFam" id="3.40.50.450:FF:000012">
    <property type="entry name" value="LOG family protein YvdD"/>
    <property type="match status" value="1"/>
</dbReference>
<gene>
    <name evidence="3" type="ORF">CLPU_24c00120</name>
</gene>
<comment type="caution">
    <text evidence="3">The sequence shown here is derived from an EMBL/GenBank/DDBJ whole genome shotgun (WGS) entry which is preliminary data.</text>
</comment>
<keyword evidence="2" id="KW-0378">Hydrolase</keyword>
<accession>A0A0L0W6I3</accession>
<dbReference type="STRING" id="1503.CLPU_24c00120"/>
<keyword evidence="2" id="KW-0203">Cytokinin biosynthesis</keyword>
<dbReference type="AlphaFoldDB" id="A0A0L0W6I3"/>
<dbReference type="PANTHER" id="PTHR31223:SF70">
    <property type="entry name" value="LOG FAMILY PROTEIN YJL055W"/>
    <property type="match status" value="1"/>
</dbReference>
<dbReference type="Proteomes" id="UP000037267">
    <property type="component" value="Unassembled WGS sequence"/>
</dbReference>
<evidence type="ECO:0000313" key="3">
    <source>
        <dbReference type="EMBL" id="KNF07118.1"/>
    </source>
</evidence>
<dbReference type="SUPFAM" id="SSF102405">
    <property type="entry name" value="MCP/YpsA-like"/>
    <property type="match status" value="1"/>
</dbReference>
<keyword evidence="4" id="KW-1185">Reference proteome</keyword>
<name>A0A0L0W6I3_GOTPU</name>
<dbReference type="OrthoDB" id="9801098at2"/>
<dbReference type="GO" id="GO:0009691">
    <property type="term" value="P:cytokinin biosynthetic process"/>
    <property type="evidence" value="ECO:0007669"/>
    <property type="project" value="UniProtKB-UniRule"/>
</dbReference>
<dbReference type="EMBL" id="LGSS01000024">
    <property type="protein sequence ID" value="KNF07118.1"/>
    <property type="molecule type" value="Genomic_DNA"/>
</dbReference>
<dbReference type="RefSeq" id="WP_050378835.1">
    <property type="nucleotide sequence ID" value="NZ_LGSS01000024.1"/>
</dbReference>
<dbReference type="PANTHER" id="PTHR31223">
    <property type="entry name" value="LOG FAMILY PROTEIN YJL055W"/>
    <property type="match status" value="1"/>
</dbReference>
<dbReference type="InterPro" id="IPR031100">
    <property type="entry name" value="LOG_fam"/>
</dbReference>
<evidence type="ECO:0000313" key="4">
    <source>
        <dbReference type="Proteomes" id="UP000037267"/>
    </source>
</evidence>
<dbReference type="InterPro" id="IPR005269">
    <property type="entry name" value="LOG"/>
</dbReference>
<dbReference type="EC" id="3.2.2.n1" evidence="2"/>
<dbReference type="GO" id="GO:0005829">
    <property type="term" value="C:cytosol"/>
    <property type="evidence" value="ECO:0007669"/>
    <property type="project" value="TreeGrafter"/>
</dbReference>
<dbReference type="NCBIfam" id="TIGR00730">
    <property type="entry name" value="Rossman fold protein, TIGR00730 family"/>
    <property type="match status" value="1"/>
</dbReference>
<proteinExistence type="inferred from homology"/>
<evidence type="ECO:0000256" key="1">
    <source>
        <dbReference type="ARBA" id="ARBA00006763"/>
    </source>
</evidence>
<organism evidence="3 4">
    <name type="scientific">Gottschalkia purinilytica</name>
    <name type="common">Clostridium purinilyticum</name>
    <dbReference type="NCBI Taxonomy" id="1503"/>
    <lineage>
        <taxon>Bacteria</taxon>
        <taxon>Bacillati</taxon>
        <taxon>Bacillota</taxon>
        <taxon>Tissierellia</taxon>
        <taxon>Tissierellales</taxon>
        <taxon>Gottschalkiaceae</taxon>
        <taxon>Gottschalkia</taxon>
    </lineage>
</organism>
<comment type="similarity">
    <text evidence="1 2">Belongs to the LOG family.</text>
</comment>
<dbReference type="PATRIC" id="fig|1503.3.peg.1417"/>
<protein>
    <recommendedName>
        <fullName evidence="2">Cytokinin riboside 5'-monophosphate phosphoribohydrolase</fullName>
        <ecNumber evidence="2">3.2.2.n1</ecNumber>
    </recommendedName>
</protein>
<dbReference type="Pfam" id="PF03641">
    <property type="entry name" value="Lysine_decarbox"/>
    <property type="match status" value="1"/>
</dbReference>
<reference evidence="4" key="1">
    <citation type="submission" date="2015-07" db="EMBL/GenBank/DDBJ databases">
        <title>Draft genome sequence of the purine-degrading Gottschalkia purinilyticum DSM 1384 (formerly Clostridium purinilyticum).</title>
        <authorList>
            <person name="Poehlein A."/>
            <person name="Schiel-Bengelsdorf B."/>
            <person name="Bengelsdorf F.R."/>
            <person name="Daniel R."/>
            <person name="Duerre P."/>
        </authorList>
    </citation>
    <scope>NUCLEOTIDE SEQUENCE [LARGE SCALE GENOMIC DNA]</scope>
    <source>
        <strain evidence="4">DSM 1384</strain>
    </source>
</reference>
<evidence type="ECO:0000256" key="2">
    <source>
        <dbReference type="RuleBase" id="RU363015"/>
    </source>
</evidence>
<dbReference type="GO" id="GO:0016799">
    <property type="term" value="F:hydrolase activity, hydrolyzing N-glycosyl compounds"/>
    <property type="evidence" value="ECO:0007669"/>
    <property type="project" value="TreeGrafter"/>
</dbReference>